<gene>
    <name evidence="1" type="ORF">O6H91_02G116600</name>
</gene>
<comment type="caution">
    <text evidence="1">The sequence shown here is derived from an EMBL/GenBank/DDBJ whole genome shotgun (WGS) entry which is preliminary data.</text>
</comment>
<keyword evidence="2" id="KW-1185">Reference proteome</keyword>
<name>A0ACC2EJN0_DIPCM</name>
<evidence type="ECO:0000313" key="1">
    <source>
        <dbReference type="EMBL" id="KAJ7566743.1"/>
    </source>
</evidence>
<evidence type="ECO:0000313" key="2">
    <source>
        <dbReference type="Proteomes" id="UP001162992"/>
    </source>
</evidence>
<protein>
    <submittedName>
        <fullName evidence="1">Uncharacterized protein</fullName>
    </submittedName>
</protein>
<proteinExistence type="predicted"/>
<accession>A0ACC2EJN0</accession>
<dbReference type="EMBL" id="CM055093">
    <property type="protein sequence ID" value="KAJ7566743.1"/>
    <property type="molecule type" value="Genomic_DNA"/>
</dbReference>
<dbReference type="Proteomes" id="UP001162992">
    <property type="component" value="Chromosome 2"/>
</dbReference>
<organism evidence="1 2">
    <name type="scientific">Diphasiastrum complanatum</name>
    <name type="common">Issler's clubmoss</name>
    <name type="synonym">Lycopodium complanatum</name>
    <dbReference type="NCBI Taxonomy" id="34168"/>
    <lineage>
        <taxon>Eukaryota</taxon>
        <taxon>Viridiplantae</taxon>
        <taxon>Streptophyta</taxon>
        <taxon>Embryophyta</taxon>
        <taxon>Tracheophyta</taxon>
        <taxon>Lycopodiopsida</taxon>
        <taxon>Lycopodiales</taxon>
        <taxon>Lycopodiaceae</taxon>
        <taxon>Lycopodioideae</taxon>
        <taxon>Diphasiastrum</taxon>
    </lineage>
</organism>
<reference evidence="2" key="1">
    <citation type="journal article" date="2024" name="Proc. Natl. Acad. Sci. U.S.A.">
        <title>Extraordinary preservation of gene collinearity over three hundred million years revealed in homosporous lycophytes.</title>
        <authorList>
            <person name="Li C."/>
            <person name="Wickell D."/>
            <person name="Kuo L.Y."/>
            <person name="Chen X."/>
            <person name="Nie B."/>
            <person name="Liao X."/>
            <person name="Peng D."/>
            <person name="Ji J."/>
            <person name="Jenkins J."/>
            <person name="Williams M."/>
            <person name="Shu S."/>
            <person name="Plott C."/>
            <person name="Barry K."/>
            <person name="Rajasekar S."/>
            <person name="Grimwood J."/>
            <person name="Han X."/>
            <person name="Sun S."/>
            <person name="Hou Z."/>
            <person name="He W."/>
            <person name="Dai G."/>
            <person name="Sun C."/>
            <person name="Schmutz J."/>
            <person name="Leebens-Mack J.H."/>
            <person name="Li F.W."/>
            <person name="Wang L."/>
        </authorList>
    </citation>
    <scope>NUCLEOTIDE SEQUENCE [LARGE SCALE GENOMIC DNA]</scope>
    <source>
        <strain evidence="2">cv. PW_Plant_1</strain>
    </source>
</reference>
<sequence length="112" mass="12427">MAADPVHVIVSTAEFHTKLQEAISSNQLIVVDFTATWCGPCKMMAPIFLDLSKKYLNVIFLKVDVDQLADITNQWGVSAMPTFVFILDGKPIDKVVGANKVELDRKIAKYAQ</sequence>